<dbReference type="InterPro" id="IPR018060">
    <property type="entry name" value="HTH_AraC"/>
</dbReference>
<protein>
    <submittedName>
        <fullName evidence="5">Transcriptional regulator, AraC family</fullName>
    </submittedName>
</protein>
<dbReference type="HOGENOM" id="CLU_047522_0_0_5"/>
<dbReference type="SMART" id="SM00342">
    <property type="entry name" value="HTH_ARAC"/>
    <property type="match status" value="1"/>
</dbReference>
<dbReference type="InterPro" id="IPR032687">
    <property type="entry name" value="AraC-type_N"/>
</dbReference>
<evidence type="ECO:0000259" key="4">
    <source>
        <dbReference type="PROSITE" id="PS01124"/>
    </source>
</evidence>
<organism evidence="5">
    <name type="scientific">Caulobacter sp. (strain K31)</name>
    <dbReference type="NCBI Taxonomy" id="366602"/>
    <lineage>
        <taxon>Bacteria</taxon>
        <taxon>Pseudomonadati</taxon>
        <taxon>Pseudomonadota</taxon>
        <taxon>Alphaproteobacteria</taxon>
        <taxon>Caulobacterales</taxon>
        <taxon>Caulobacteraceae</taxon>
        <taxon>Caulobacter</taxon>
    </lineage>
</organism>
<dbReference type="OrthoDB" id="9805730at2"/>
<keyword evidence="3" id="KW-0804">Transcription</keyword>
<dbReference type="SUPFAM" id="SSF46689">
    <property type="entry name" value="Homeodomain-like"/>
    <property type="match status" value="1"/>
</dbReference>
<dbReference type="PANTHER" id="PTHR47894:SF1">
    <property type="entry name" value="HTH-TYPE TRANSCRIPTIONAL REGULATOR VQSM"/>
    <property type="match status" value="1"/>
</dbReference>
<keyword evidence="2" id="KW-0238">DNA-binding</keyword>
<evidence type="ECO:0000313" key="5">
    <source>
        <dbReference type="EMBL" id="ABZ71985.1"/>
    </source>
</evidence>
<dbReference type="InterPro" id="IPR009057">
    <property type="entry name" value="Homeodomain-like_sf"/>
</dbReference>
<dbReference type="AlphaFoldDB" id="B0SZR2"/>
<sequence>MAAKSPALSVPPTRSTPVDRLAAIDDGRLGLDGLAVEKLLRGAVLKGHDPMEILRETRIDPSVYGNEHASIDGSALFRLVEHIQRRLDDAYVGFLAERCRLALETERTRAYLHSDTFGEALRISIRFTQALSSDIGPQLVETDRLGVMHVCAYNTVDGVDRDIFVWLRFVWIYHLFSWLIGRPLKLRRVFVQGQRPVQANGFDRFALFNCPIEFGATVDALCYDRNDLNVRLVHGTLAEYEAHNAGAPDWFAPPGGELSWRSRTEQALIEFQREGMWLPTIEDVAERLRSQPRRLRRNLAREGESFQHARTRLRGEMAAALLLATDLPVTKVGYEVGFSEPGSFTRNFSDWAAMTPSEYRHRYKSDIARIAAATTLVTERREP</sequence>
<dbReference type="Pfam" id="PF12625">
    <property type="entry name" value="Arabinose_bd"/>
    <property type="match status" value="1"/>
</dbReference>
<gene>
    <name evidence="5" type="ordered locus">Caul_2858</name>
</gene>
<dbReference type="STRING" id="366602.Caul_2858"/>
<proteinExistence type="predicted"/>
<dbReference type="PROSITE" id="PS01124">
    <property type="entry name" value="HTH_ARAC_FAMILY_2"/>
    <property type="match status" value="1"/>
</dbReference>
<reference evidence="5" key="1">
    <citation type="submission" date="2008-01" db="EMBL/GenBank/DDBJ databases">
        <title>Complete sequence of chromosome of Caulobacter sp. K31.</title>
        <authorList>
            <consortium name="US DOE Joint Genome Institute"/>
            <person name="Copeland A."/>
            <person name="Lucas S."/>
            <person name="Lapidus A."/>
            <person name="Barry K."/>
            <person name="Glavina del Rio T."/>
            <person name="Dalin E."/>
            <person name="Tice H."/>
            <person name="Pitluck S."/>
            <person name="Bruce D."/>
            <person name="Goodwin L."/>
            <person name="Thompson L.S."/>
            <person name="Brettin T."/>
            <person name="Detter J.C."/>
            <person name="Han C."/>
            <person name="Schmutz J."/>
            <person name="Larimer F."/>
            <person name="Land M."/>
            <person name="Hauser L."/>
            <person name="Kyrpides N."/>
            <person name="Kim E."/>
            <person name="Stephens C."/>
            <person name="Richardson P."/>
        </authorList>
    </citation>
    <scope>NUCLEOTIDE SEQUENCE [LARGE SCALE GENOMIC DNA]</scope>
    <source>
        <strain evidence="5">K31</strain>
    </source>
</reference>
<dbReference type="eggNOG" id="COG2207">
    <property type="taxonomic scope" value="Bacteria"/>
</dbReference>
<accession>B0SZR2</accession>
<dbReference type="GO" id="GO:0005829">
    <property type="term" value="C:cytosol"/>
    <property type="evidence" value="ECO:0007669"/>
    <property type="project" value="TreeGrafter"/>
</dbReference>
<dbReference type="GO" id="GO:0000976">
    <property type="term" value="F:transcription cis-regulatory region binding"/>
    <property type="evidence" value="ECO:0007669"/>
    <property type="project" value="TreeGrafter"/>
</dbReference>
<dbReference type="GO" id="GO:0003700">
    <property type="term" value="F:DNA-binding transcription factor activity"/>
    <property type="evidence" value="ECO:0007669"/>
    <property type="project" value="InterPro"/>
</dbReference>
<evidence type="ECO:0000256" key="2">
    <source>
        <dbReference type="ARBA" id="ARBA00023125"/>
    </source>
</evidence>
<dbReference type="EMBL" id="CP000927">
    <property type="protein sequence ID" value="ABZ71985.1"/>
    <property type="molecule type" value="Genomic_DNA"/>
</dbReference>
<dbReference type="Gene3D" id="1.10.10.60">
    <property type="entry name" value="Homeodomain-like"/>
    <property type="match status" value="1"/>
</dbReference>
<keyword evidence="1" id="KW-0805">Transcription regulation</keyword>
<feature type="domain" description="HTH araC/xylS-type" evidence="4">
    <location>
        <begin position="262"/>
        <end position="362"/>
    </location>
</feature>
<name>B0SZR2_CAUSK</name>
<dbReference type="KEGG" id="cak:Caul_2858"/>
<dbReference type="Pfam" id="PF12833">
    <property type="entry name" value="HTH_18"/>
    <property type="match status" value="1"/>
</dbReference>
<evidence type="ECO:0000256" key="1">
    <source>
        <dbReference type="ARBA" id="ARBA00023015"/>
    </source>
</evidence>
<dbReference type="PANTHER" id="PTHR47894">
    <property type="entry name" value="HTH-TYPE TRANSCRIPTIONAL REGULATOR GADX"/>
    <property type="match status" value="1"/>
</dbReference>
<evidence type="ECO:0000256" key="3">
    <source>
        <dbReference type="ARBA" id="ARBA00023163"/>
    </source>
</evidence>